<keyword evidence="1" id="KW-0472">Membrane</keyword>
<protein>
    <recommendedName>
        <fullName evidence="4">DUF2178 domain-containing protein</fullName>
    </recommendedName>
</protein>
<dbReference type="InterPro" id="IPR019235">
    <property type="entry name" value="DUF2178_TM"/>
</dbReference>
<evidence type="ECO:0000313" key="2">
    <source>
        <dbReference type="EMBL" id="PAV08564.1"/>
    </source>
</evidence>
<evidence type="ECO:0008006" key="4">
    <source>
        <dbReference type="Google" id="ProtNLM"/>
    </source>
</evidence>
<dbReference type="EMBL" id="LMVO01000046">
    <property type="protein sequence ID" value="PAV08564.1"/>
    <property type="molecule type" value="Genomic_DNA"/>
</dbReference>
<feature type="transmembrane region" description="Helical" evidence="1">
    <location>
        <begin position="68"/>
        <end position="91"/>
    </location>
</feature>
<keyword evidence="3" id="KW-1185">Reference proteome</keyword>
<proteinExistence type="predicted"/>
<evidence type="ECO:0000256" key="1">
    <source>
        <dbReference type="SAM" id="Phobius"/>
    </source>
</evidence>
<organism evidence="2 3">
    <name type="scientific">Methanocorpusculum parvum</name>
    <dbReference type="NCBI Taxonomy" id="2193"/>
    <lineage>
        <taxon>Archaea</taxon>
        <taxon>Methanobacteriati</taxon>
        <taxon>Methanobacteriota</taxon>
        <taxon>Stenosarchaea group</taxon>
        <taxon>Methanomicrobia</taxon>
        <taxon>Methanomicrobiales</taxon>
        <taxon>Methanocorpusculaceae</taxon>
        <taxon>Methanocorpusculum</taxon>
    </lineage>
</organism>
<dbReference type="Proteomes" id="UP000243820">
    <property type="component" value="Unassembled WGS sequence"/>
</dbReference>
<reference evidence="2 3" key="1">
    <citation type="journal article" date="2017" name="BMC Genomics">
        <title>Genomic analysis of methanogenic archaea reveals a shift towards energy conservation.</title>
        <authorList>
            <person name="Gilmore S.P."/>
            <person name="Henske J.K."/>
            <person name="Sexton J.A."/>
            <person name="Solomon K.V."/>
            <person name="Seppala S."/>
            <person name="Yoo J.I."/>
            <person name="Huyett L.M."/>
            <person name="Pressman A."/>
            <person name="Cogan J.Z."/>
            <person name="Kivenson V."/>
            <person name="Peng X."/>
            <person name="Tan Y."/>
            <person name="Valentine D.L."/>
            <person name="O'Malley M.A."/>
        </authorList>
    </citation>
    <scope>NUCLEOTIDE SEQUENCE [LARGE SCALE GENOMIC DNA]</scope>
    <source>
        <strain evidence="2 3">XII</strain>
    </source>
</reference>
<feature type="transmembrane region" description="Helical" evidence="1">
    <location>
        <begin position="133"/>
        <end position="154"/>
    </location>
</feature>
<keyword evidence="1" id="KW-1133">Transmembrane helix</keyword>
<dbReference type="AlphaFoldDB" id="A0AAX0Q5J9"/>
<feature type="transmembrane region" description="Helical" evidence="1">
    <location>
        <begin position="31"/>
        <end position="47"/>
    </location>
</feature>
<comment type="caution">
    <text evidence="2">The sequence shown here is derived from an EMBL/GenBank/DDBJ whole genome shotgun (WGS) entry which is preliminary data.</text>
</comment>
<keyword evidence="1" id="KW-0812">Transmembrane</keyword>
<accession>A0AAX0Q5J9</accession>
<feature type="transmembrane region" description="Helical" evidence="1">
    <location>
        <begin position="7"/>
        <end position="25"/>
    </location>
</feature>
<evidence type="ECO:0000313" key="3">
    <source>
        <dbReference type="Proteomes" id="UP000243820"/>
    </source>
</evidence>
<sequence>MKKNTFYIIFGLIAVSLLLLFWLSVKLTSPWIIAISVLLSAVIFFVLKKRVTDLDEDERSVLIEMKTASATIKASVVLFLTVNLATTVYVFSGPLGFHIFTYSRLKDPMIPAGGYESIPYFPIPPDMIPIWELGLFAVLQLGLIVSALFIYVGFRFYYAQKFSVWGEDEE</sequence>
<dbReference type="Pfam" id="PF09946">
    <property type="entry name" value="DUF2178"/>
    <property type="match status" value="1"/>
</dbReference>
<name>A0AAX0Q5J9_9EURY</name>
<gene>
    <name evidence="2" type="ORF">ASJ83_03140</name>
</gene>
<dbReference type="RefSeq" id="WP_095642595.1">
    <property type="nucleotide sequence ID" value="NZ_LMVO01000046.1"/>
</dbReference>